<dbReference type="OrthoDB" id="10038071at2759"/>
<organism evidence="1 2">
    <name type="scientific">Brassicogethes aeneus</name>
    <name type="common">Rape pollen beetle</name>
    <name type="synonym">Meligethes aeneus</name>
    <dbReference type="NCBI Taxonomy" id="1431903"/>
    <lineage>
        <taxon>Eukaryota</taxon>
        <taxon>Metazoa</taxon>
        <taxon>Ecdysozoa</taxon>
        <taxon>Arthropoda</taxon>
        <taxon>Hexapoda</taxon>
        <taxon>Insecta</taxon>
        <taxon>Pterygota</taxon>
        <taxon>Neoptera</taxon>
        <taxon>Endopterygota</taxon>
        <taxon>Coleoptera</taxon>
        <taxon>Polyphaga</taxon>
        <taxon>Cucujiformia</taxon>
        <taxon>Nitidulidae</taxon>
        <taxon>Meligethinae</taxon>
        <taxon>Brassicogethes</taxon>
    </lineage>
</organism>
<evidence type="ECO:0000313" key="2">
    <source>
        <dbReference type="Proteomes" id="UP001154078"/>
    </source>
</evidence>
<accession>A0A9P0FEP3</accession>
<dbReference type="EMBL" id="OV121133">
    <property type="protein sequence ID" value="CAH0550876.1"/>
    <property type="molecule type" value="Genomic_DNA"/>
</dbReference>
<gene>
    <name evidence="1" type="ORF">MELIAE_LOCUS3594</name>
</gene>
<dbReference type="PANTHER" id="PTHR46409:SF1">
    <property type="entry name" value="HTH PSQ-TYPE DOMAIN-CONTAINING PROTEIN"/>
    <property type="match status" value="1"/>
</dbReference>
<reference evidence="1" key="1">
    <citation type="submission" date="2021-12" db="EMBL/GenBank/DDBJ databases">
        <authorList>
            <person name="King R."/>
        </authorList>
    </citation>
    <scope>NUCLEOTIDE SEQUENCE</scope>
</reference>
<proteinExistence type="predicted"/>
<dbReference type="AlphaFoldDB" id="A0A9P0FEP3"/>
<evidence type="ECO:0000313" key="1">
    <source>
        <dbReference type="EMBL" id="CAH0550876.1"/>
    </source>
</evidence>
<keyword evidence="2" id="KW-1185">Reference proteome</keyword>
<name>A0A9P0FEP3_BRAAE</name>
<dbReference type="Proteomes" id="UP001154078">
    <property type="component" value="Chromosome 2"/>
</dbReference>
<dbReference type="PANTHER" id="PTHR46409">
    <property type="entry name" value="HTH PSQ-TYPE DOMAIN-CONTAINING PROTEIN"/>
    <property type="match status" value="1"/>
</dbReference>
<sequence>MLVSYIIKTYAPVWFDIKRCQLVKYGPKHIFNVVQTTRHLPDDIKRIIDPVIQRNTFFYHPENMLLAMIVDEREYLRELGYRRVLRAKSEITKSVRTFMTPLINFEVTDYIKLIDWTKCKLSPPSILESLTT</sequence>
<protein>
    <submittedName>
        <fullName evidence="1">Uncharacterized protein</fullName>
    </submittedName>
</protein>